<evidence type="ECO:0000259" key="1">
    <source>
        <dbReference type="Pfam" id="PF00934"/>
    </source>
</evidence>
<dbReference type="EMBL" id="VMQU01000068">
    <property type="protein sequence ID" value="TVS87254.1"/>
    <property type="molecule type" value="Genomic_DNA"/>
</dbReference>
<dbReference type="AlphaFoldDB" id="A0A557XN38"/>
<name>A0A557XN38_9MYCO</name>
<dbReference type="Pfam" id="PF00934">
    <property type="entry name" value="PE"/>
    <property type="match status" value="1"/>
</dbReference>
<dbReference type="OrthoDB" id="4753837at2"/>
<comment type="caution">
    <text evidence="2">The sequence shown here is derived from an EMBL/GenBank/DDBJ whole genome shotgun (WGS) entry which is preliminary data.</text>
</comment>
<dbReference type="Proteomes" id="UP000320513">
    <property type="component" value="Unassembled WGS sequence"/>
</dbReference>
<evidence type="ECO:0000313" key="2">
    <source>
        <dbReference type="EMBL" id="TVS87254.1"/>
    </source>
</evidence>
<accession>A0A557XN38</accession>
<organism evidence="2 3">
    <name type="scientific">Mycobacterium helveticum</name>
    <dbReference type="NCBI Taxonomy" id="2592811"/>
    <lineage>
        <taxon>Bacteria</taxon>
        <taxon>Bacillati</taxon>
        <taxon>Actinomycetota</taxon>
        <taxon>Actinomycetes</taxon>
        <taxon>Mycobacteriales</taxon>
        <taxon>Mycobacteriaceae</taxon>
        <taxon>Mycobacterium</taxon>
    </lineage>
</organism>
<dbReference type="InterPro" id="IPR000084">
    <property type="entry name" value="PE-PGRS_N"/>
</dbReference>
<protein>
    <submittedName>
        <fullName evidence="2">PE family protein</fullName>
    </submittedName>
</protein>
<reference evidence="2 3" key="1">
    <citation type="submission" date="2019-07" db="EMBL/GenBank/DDBJ databases">
        <title>New Mycobacterium species.</title>
        <authorList>
            <person name="Tortoli E."/>
            <person name="Ghielmetti G."/>
            <person name="Friedel U."/>
            <person name="Trovato A."/>
        </authorList>
    </citation>
    <scope>NUCLEOTIDE SEQUENCE [LARGE SCALE GENOMIC DNA]</scope>
    <source>
        <strain evidence="2 3">16-83</strain>
    </source>
</reference>
<dbReference type="InterPro" id="IPR038332">
    <property type="entry name" value="PPE_sf"/>
</dbReference>
<evidence type="ECO:0000313" key="3">
    <source>
        <dbReference type="Proteomes" id="UP000320513"/>
    </source>
</evidence>
<sequence>MLIRNPRCGHFVNLSAGQLILAQSGAHGAYGAGCTGGCSGCQQRPARTRRDCRQCTVPSISRPSVSFQKRPHHPATRAKVFSGRDGPVSCFHFTAGSVMTGGRSDMSYVMASPDLIAAAAADVAALGSTVNAAHMAAATSTVAVVPAAADEVSTGVAQLFSGVGQEFHHLAGQAAAFNAQFVQHLTAGAGSYAATEVASAASMMPSVGSYVDVINGFVASISSQLTAIYNTVAQAVQQIAGVLELIVLVPYEALVLSYLSLALLIGAIQLLTKYLGVTIPIP</sequence>
<keyword evidence="3" id="KW-1185">Reference proteome</keyword>
<dbReference type="Gene3D" id="1.10.287.850">
    <property type="entry name" value="HP0062-like domain"/>
    <property type="match status" value="1"/>
</dbReference>
<feature type="domain" description="PE" evidence="1">
    <location>
        <begin position="109"/>
        <end position="198"/>
    </location>
</feature>
<dbReference type="SUPFAM" id="SSF140459">
    <property type="entry name" value="PE/PPE dimer-like"/>
    <property type="match status" value="1"/>
</dbReference>
<gene>
    <name evidence="2" type="ORF">FPZ47_16170</name>
</gene>
<proteinExistence type="predicted"/>